<sequence>MSTATIVGSGPNGLAAAVHLARQGVDVTVLEAADTIGGGTRSGELTVPGLIHDHCSAIHPMGAASPFLQTLGLERHGLRWLHPEIDCAHPLDSGDAGLLYTSVARTVEGLGEDGRVWHALFNDLARDFDILAGELMGPFFHVPRRPDKLALFGPRALAPATVLARLFRTERGRALFGGLAAHVFSRLDRPASSAVGLMIGASGHKYGWVVAEGGSQAIADSLAAVLAEHGGRIHTGVRVSSSSDIPPSDLVLLDTSPDTALRVFGSRLPNRIASSFRRFSAGPAAYKVDYAVTGGVPWRNADCGRAGTVHLGGGFDEIHQAEKACALGRMPERPFVLVGQQYVADPGRAAGDTVPLYAYAHVPADYPGRAEEAVTAQIERFAPGFRDRIVATHVTPPWRLEAQNENQRGGDIVGGSNAGLQVVFRPRISADPYSLGIPGAYLCSASTPPGAGAHGMPGYNAARAALKYLGTETGAPSVMSVERDENRA</sequence>
<dbReference type="InterPro" id="IPR002937">
    <property type="entry name" value="Amino_oxidase"/>
</dbReference>
<evidence type="ECO:0000256" key="1">
    <source>
        <dbReference type="ARBA" id="ARBA00037217"/>
    </source>
</evidence>
<comment type="function">
    <text evidence="1">Probable oxidoreductase that may play a role as regulator of mitochondrial function.</text>
</comment>
<dbReference type="InterPro" id="IPR036188">
    <property type="entry name" value="FAD/NAD-bd_sf"/>
</dbReference>
<evidence type="ECO:0000259" key="4">
    <source>
        <dbReference type="Pfam" id="PF01593"/>
    </source>
</evidence>
<dbReference type="AlphaFoldDB" id="A0AAD0JNM2"/>
<name>A0AAD0JNM2_9ACTN</name>
<evidence type="ECO:0000313" key="5">
    <source>
        <dbReference type="EMBL" id="AWH94492.1"/>
    </source>
</evidence>
<organism evidence="5 6">
    <name type="scientific">Dietzia psychralcaliphila</name>
    <dbReference type="NCBI Taxonomy" id="139021"/>
    <lineage>
        <taxon>Bacteria</taxon>
        <taxon>Bacillati</taxon>
        <taxon>Actinomycetota</taxon>
        <taxon>Actinomycetes</taxon>
        <taxon>Mycobacteriales</taxon>
        <taxon>Dietziaceae</taxon>
        <taxon>Dietzia</taxon>
    </lineage>
</organism>
<dbReference type="Gene3D" id="3.50.50.60">
    <property type="entry name" value="FAD/NAD(P)-binding domain"/>
    <property type="match status" value="2"/>
</dbReference>
<gene>
    <name evidence="5" type="ORF">A6048_02065</name>
</gene>
<dbReference type="PANTHER" id="PTHR10668">
    <property type="entry name" value="PHYTOENE DEHYDROGENASE"/>
    <property type="match status" value="1"/>
</dbReference>
<dbReference type="SUPFAM" id="SSF51905">
    <property type="entry name" value="FAD/NAD(P)-binding domain"/>
    <property type="match status" value="1"/>
</dbReference>
<dbReference type="Pfam" id="PF01593">
    <property type="entry name" value="Amino_oxidase"/>
    <property type="match status" value="1"/>
</dbReference>
<reference evidence="5 6" key="1">
    <citation type="submission" date="2016-04" db="EMBL/GenBank/DDBJ databases">
        <title>Complete genome sequence of the haloalkaliphilic hydrocarbon-degrading bacterium Dietzia psychralcaliphila ILA-1T, isolated from a drain of a fish product-processing plant.</title>
        <authorList>
            <person name="Zhao J."/>
            <person name="Hu B."/>
            <person name="Geng S."/>
            <person name="Nie Y."/>
            <person name="Tang Y."/>
        </authorList>
    </citation>
    <scope>NUCLEOTIDE SEQUENCE [LARGE SCALE GENOMIC DNA]</scope>
    <source>
        <strain evidence="5 6">ILA-1</strain>
    </source>
</reference>
<accession>A0AAD0JNM2</accession>
<feature type="domain" description="Amine oxidase" evidence="4">
    <location>
        <begin position="13"/>
        <end position="241"/>
    </location>
</feature>
<dbReference type="GO" id="GO:0016491">
    <property type="term" value="F:oxidoreductase activity"/>
    <property type="evidence" value="ECO:0007669"/>
    <property type="project" value="InterPro"/>
</dbReference>
<dbReference type="RefSeq" id="WP_107748016.1">
    <property type="nucleotide sequence ID" value="NZ_CP015453.1"/>
</dbReference>
<protein>
    <recommendedName>
        <fullName evidence="3">Pyridine nucleotide-disulfide oxidoreductase domain-containing protein 2</fullName>
    </recommendedName>
</protein>
<evidence type="ECO:0000313" key="6">
    <source>
        <dbReference type="Proteomes" id="UP000244903"/>
    </source>
</evidence>
<dbReference type="PRINTS" id="PR00419">
    <property type="entry name" value="ADXRDTASE"/>
</dbReference>
<dbReference type="PANTHER" id="PTHR10668:SF105">
    <property type="entry name" value="DEHYDROGENASE-RELATED"/>
    <property type="match status" value="1"/>
</dbReference>
<comment type="subunit">
    <text evidence="2">Interacts with COX5B; this interaction may contribute to localize PYROXD2 to the inner face of the inner mitochondrial membrane.</text>
</comment>
<dbReference type="Proteomes" id="UP000244903">
    <property type="component" value="Chromosome"/>
</dbReference>
<dbReference type="EMBL" id="CP015453">
    <property type="protein sequence ID" value="AWH94492.1"/>
    <property type="molecule type" value="Genomic_DNA"/>
</dbReference>
<evidence type="ECO:0000256" key="2">
    <source>
        <dbReference type="ARBA" id="ARBA00038825"/>
    </source>
</evidence>
<keyword evidence="6" id="KW-1185">Reference proteome</keyword>
<dbReference type="KEGG" id="dpc:A6048_02065"/>
<evidence type="ECO:0000256" key="3">
    <source>
        <dbReference type="ARBA" id="ARBA00040298"/>
    </source>
</evidence>
<proteinExistence type="predicted"/>